<protein>
    <submittedName>
        <fullName evidence="1">Zinc-dependent peptidase</fullName>
    </submittedName>
</protein>
<dbReference type="RefSeq" id="WP_163494061.1">
    <property type="nucleotide sequence ID" value="NZ_CP048711.1"/>
</dbReference>
<dbReference type="AlphaFoldDB" id="A0A6C0TYD5"/>
<dbReference type="SUPFAM" id="SSF55486">
    <property type="entry name" value="Metalloproteases ('zincins'), catalytic domain"/>
    <property type="match status" value="1"/>
</dbReference>
<dbReference type="GO" id="GO:0005829">
    <property type="term" value="C:cytosol"/>
    <property type="evidence" value="ECO:0007669"/>
    <property type="project" value="TreeGrafter"/>
</dbReference>
<dbReference type="EMBL" id="CP048711">
    <property type="protein sequence ID" value="QIB64811.1"/>
    <property type="molecule type" value="Genomic_DNA"/>
</dbReference>
<dbReference type="PANTHER" id="PTHR30164:SF2">
    <property type="entry name" value="PROTEIN MTFA"/>
    <property type="match status" value="1"/>
</dbReference>
<dbReference type="Pfam" id="PF06167">
    <property type="entry name" value="Peptidase_M90"/>
    <property type="match status" value="1"/>
</dbReference>
<name>A0A6C0TYD5_9GAMM</name>
<reference evidence="1 2" key="1">
    <citation type="submission" date="2020-02" db="EMBL/GenBank/DDBJ databases">
        <title>Genome sequencing for Kineobactrum sp. M2.</title>
        <authorList>
            <person name="Park S.-J."/>
        </authorList>
    </citation>
    <scope>NUCLEOTIDE SEQUENCE [LARGE SCALE GENOMIC DNA]</scope>
    <source>
        <strain evidence="1 2">M2</strain>
    </source>
</reference>
<evidence type="ECO:0000313" key="2">
    <source>
        <dbReference type="Proteomes" id="UP000477680"/>
    </source>
</evidence>
<evidence type="ECO:0000313" key="1">
    <source>
        <dbReference type="EMBL" id="QIB64811.1"/>
    </source>
</evidence>
<dbReference type="PANTHER" id="PTHR30164">
    <property type="entry name" value="MTFA PEPTIDASE"/>
    <property type="match status" value="1"/>
</dbReference>
<dbReference type="GO" id="GO:0004177">
    <property type="term" value="F:aminopeptidase activity"/>
    <property type="evidence" value="ECO:0007669"/>
    <property type="project" value="TreeGrafter"/>
</dbReference>
<accession>A0A6C0TYD5</accession>
<organism evidence="1 2">
    <name type="scientific">Kineobactrum salinum</name>
    <dbReference type="NCBI Taxonomy" id="2708301"/>
    <lineage>
        <taxon>Bacteria</taxon>
        <taxon>Pseudomonadati</taxon>
        <taxon>Pseudomonadota</taxon>
        <taxon>Gammaproteobacteria</taxon>
        <taxon>Cellvibrionales</taxon>
        <taxon>Halieaceae</taxon>
        <taxon>Kineobactrum</taxon>
    </lineage>
</organism>
<dbReference type="GO" id="GO:0008237">
    <property type="term" value="F:metallopeptidase activity"/>
    <property type="evidence" value="ECO:0007669"/>
    <property type="project" value="InterPro"/>
</dbReference>
<dbReference type="InterPro" id="IPR010384">
    <property type="entry name" value="MtfA_fam"/>
</dbReference>
<gene>
    <name evidence="1" type="ORF">G3T16_04825</name>
</gene>
<proteinExistence type="predicted"/>
<dbReference type="Proteomes" id="UP000477680">
    <property type="component" value="Chromosome"/>
</dbReference>
<dbReference type="KEGG" id="kim:G3T16_04825"/>
<dbReference type="InterPro" id="IPR024079">
    <property type="entry name" value="MetalloPept_cat_dom_sf"/>
</dbReference>
<keyword evidence="2" id="KW-1185">Reference proteome</keyword>
<sequence length="224" mass="25055">MTPSSYRVEELARTLSRHHALFELLPEAHRQSLLDFALRFLDEREITLDHPESRVDVLVAANAALVGMYQPVDYFSVLDWIYIGTGSGDHDGEAWGSNKLLLDSAAVIAESAQIIPGANVVIHEFAHVLDHMLGLSGGTQGLRDALETHLEQLNRGEPGCISDWRDSIAIDQVMEGNFGYLEQVEFFAYASEAYFTAPRELQRELPGLYRELLAIYRIDTAPLI</sequence>
<dbReference type="Gene3D" id="3.40.390.10">
    <property type="entry name" value="Collagenase (Catalytic Domain)"/>
    <property type="match status" value="1"/>
</dbReference>